<evidence type="ECO:0000256" key="9">
    <source>
        <dbReference type="ARBA" id="ARBA00023328"/>
    </source>
</evidence>
<evidence type="ECO:0000256" key="6">
    <source>
        <dbReference type="ARBA" id="ARBA00023054"/>
    </source>
</evidence>
<dbReference type="GO" id="GO:0031262">
    <property type="term" value="C:Ndc80 complex"/>
    <property type="evidence" value="ECO:0007669"/>
    <property type="project" value="UniProtKB-UniRule"/>
</dbReference>
<evidence type="ECO:0000313" key="13">
    <source>
        <dbReference type="EMBL" id="KAI6660792.1"/>
    </source>
</evidence>
<dbReference type="GO" id="GO:0051301">
    <property type="term" value="P:cell division"/>
    <property type="evidence" value="ECO:0007669"/>
    <property type="project" value="UniProtKB-UniRule"/>
</dbReference>
<evidence type="ECO:0000259" key="12">
    <source>
        <dbReference type="Pfam" id="PF03801"/>
    </source>
</evidence>
<dbReference type="InterPro" id="IPR005550">
    <property type="entry name" value="Kinetochore_Ndc80"/>
</dbReference>
<keyword evidence="4 10" id="KW-0498">Mitosis</keyword>
<keyword evidence="7 10" id="KW-0539">Nucleus</keyword>
<dbReference type="PANTHER" id="PTHR10643:SF2">
    <property type="entry name" value="KINETOCHORE PROTEIN NDC80 HOMOLOG"/>
    <property type="match status" value="1"/>
</dbReference>
<evidence type="ECO:0000313" key="14">
    <source>
        <dbReference type="Proteomes" id="UP001165289"/>
    </source>
</evidence>
<name>A0AAV7KHH5_9METZ</name>
<feature type="compositionally biased region" description="Polar residues" evidence="11">
    <location>
        <begin position="1"/>
        <end position="12"/>
    </location>
</feature>
<comment type="function">
    <text evidence="10">Acts as a component of the essential kinetochore-associated NDC80 complex, which is required for chromosome segregation and spindle checkpoint activity.</text>
</comment>
<keyword evidence="3 10" id="KW-0132">Cell division</keyword>
<dbReference type="Proteomes" id="UP001165289">
    <property type="component" value="Unassembled WGS sequence"/>
</dbReference>
<comment type="caution">
    <text evidence="13">The sequence shown here is derived from an EMBL/GenBank/DDBJ whole genome shotgun (WGS) entry which is preliminary data.</text>
</comment>
<keyword evidence="9 10" id="KW-0137">Centromere</keyword>
<dbReference type="EMBL" id="JAKMXF010000024">
    <property type="protein sequence ID" value="KAI6660792.1"/>
    <property type="molecule type" value="Genomic_DNA"/>
</dbReference>
<keyword evidence="5 10" id="KW-0995">Kinetochore</keyword>
<dbReference type="InterPro" id="IPR055260">
    <property type="entry name" value="Ndc80_CH"/>
</dbReference>
<evidence type="ECO:0000256" key="1">
    <source>
        <dbReference type="ARBA" id="ARBA00007050"/>
    </source>
</evidence>
<evidence type="ECO:0000256" key="5">
    <source>
        <dbReference type="ARBA" id="ARBA00022838"/>
    </source>
</evidence>
<evidence type="ECO:0000256" key="10">
    <source>
        <dbReference type="RuleBase" id="RU368072"/>
    </source>
</evidence>
<dbReference type="InterPro" id="IPR038273">
    <property type="entry name" value="Ndc80_sf"/>
</dbReference>
<feature type="region of interest" description="Disordered" evidence="11">
    <location>
        <begin position="1"/>
        <end position="22"/>
    </location>
</feature>
<keyword evidence="6" id="KW-0175">Coiled coil</keyword>
<accession>A0AAV7KHH5</accession>
<protein>
    <recommendedName>
        <fullName evidence="10">Kinetochore protein NDC80</fullName>
    </recommendedName>
</protein>
<sequence length="293" mass="33272">MTTPVARQSSVHPKNVLETPKIPTSGVKPRIFREKDFIHTSAKLVHSFLTEKGYPKPIILKSLLNPESYEVLNIFSYLLSFLDSQLASEIRVKEDIPNVLAFIGYPYTIKKSTISALNTPHNWPSILASIRFIVERLEEVLPHDLGIDILFPPASFSEDAGSNKQFKENVIRNSVGKKSRQTLSYPSIPSVIRPVPHSDRLPPLVFSGFAFPDDEETELEREEIVEMEYQKIDTESESEDSFCETRVTVQQFNQSELNDLVRDLDLPKQAAELLASRLKEKQVLDRSVKVSSF</sequence>
<evidence type="ECO:0000256" key="8">
    <source>
        <dbReference type="ARBA" id="ARBA00023306"/>
    </source>
</evidence>
<dbReference type="GO" id="GO:0051315">
    <property type="term" value="P:attachment of mitotic spindle microtubules to kinetochore"/>
    <property type="evidence" value="ECO:0007669"/>
    <property type="project" value="UniProtKB-UniRule"/>
</dbReference>
<feature type="domain" description="Kinetochore protein Ndc80 CH" evidence="12">
    <location>
        <begin position="11"/>
        <end position="136"/>
    </location>
</feature>
<comment type="subunit">
    <text evidence="10">Component of the NDC80 complex.</text>
</comment>
<dbReference type="AlphaFoldDB" id="A0AAV7KHH5"/>
<keyword evidence="8 10" id="KW-0131">Cell cycle</keyword>
<comment type="subcellular location">
    <subcellularLocation>
        <location evidence="10">Chromosome</location>
        <location evidence="10">Centromere</location>
        <location evidence="10">Kinetochore</location>
    </subcellularLocation>
    <subcellularLocation>
        <location evidence="10">Nucleus</location>
    </subcellularLocation>
</comment>
<evidence type="ECO:0000256" key="4">
    <source>
        <dbReference type="ARBA" id="ARBA00022776"/>
    </source>
</evidence>
<comment type="similarity">
    <text evidence="1 10">Belongs to the NDC80/HEC1 family.</text>
</comment>
<gene>
    <name evidence="13" type="ORF">LOD99_10240</name>
</gene>
<reference evidence="13 14" key="1">
    <citation type="journal article" date="2023" name="BMC Biol.">
        <title>The compact genome of the sponge Oopsacas minuta (Hexactinellida) is lacking key metazoan core genes.</title>
        <authorList>
            <person name="Santini S."/>
            <person name="Schenkelaars Q."/>
            <person name="Jourda C."/>
            <person name="Duchesne M."/>
            <person name="Belahbib H."/>
            <person name="Rocher C."/>
            <person name="Selva M."/>
            <person name="Riesgo A."/>
            <person name="Vervoort M."/>
            <person name="Leys S.P."/>
            <person name="Kodjabachian L."/>
            <person name="Le Bivic A."/>
            <person name="Borchiellini C."/>
            <person name="Claverie J.M."/>
            <person name="Renard E."/>
        </authorList>
    </citation>
    <scope>NUCLEOTIDE SEQUENCE [LARGE SCALE GENOMIC DNA]</scope>
    <source>
        <strain evidence="13">SPO-2</strain>
    </source>
</reference>
<organism evidence="13 14">
    <name type="scientific">Oopsacas minuta</name>
    <dbReference type="NCBI Taxonomy" id="111878"/>
    <lineage>
        <taxon>Eukaryota</taxon>
        <taxon>Metazoa</taxon>
        <taxon>Porifera</taxon>
        <taxon>Hexactinellida</taxon>
        <taxon>Hexasterophora</taxon>
        <taxon>Lyssacinosida</taxon>
        <taxon>Leucopsacidae</taxon>
        <taxon>Oopsacas</taxon>
    </lineage>
</organism>
<evidence type="ECO:0000256" key="11">
    <source>
        <dbReference type="SAM" id="MobiDB-lite"/>
    </source>
</evidence>
<keyword evidence="2 10" id="KW-0158">Chromosome</keyword>
<evidence type="ECO:0000256" key="2">
    <source>
        <dbReference type="ARBA" id="ARBA00022454"/>
    </source>
</evidence>
<proteinExistence type="inferred from homology"/>
<dbReference type="PANTHER" id="PTHR10643">
    <property type="entry name" value="KINETOCHORE PROTEIN NDC80"/>
    <property type="match status" value="1"/>
</dbReference>
<keyword evidence="14" id="KW-1185">Reference proteome</keyword>
<dbReference type="Gene3D" id="1.10.418.30">
    <property type="entry name" value="Ncd80 complex, Ncd80 subunit"/>
    <property type="match status" value="1"/>
</dbReference>
<dbReference type="GO" id="GO:0005634">
    <property type="term" value="C:nucleus"/>
    <property type="evidence" value="ECO:0007669"/>
    <property type="project" value="UniProtKB-SubCell"/>
</dbReference>
<dbReference type="Pfam" id="PF03801">
    <property type="entry name" value="Ndc80_HEC"/>
    <property type="match status" value="1"/>
</dbReference>
<evidence type="ECO:0000256" key="7">
    <source>
        <dbReference type="ARBA" id="ARBA00023242"/>
    </source>
</evidence>
<evidence type="ECO:0000256" key="3">
    <source>
        <dbReference type="ARBA" id="ARBA00022618"/>
    </source>
</evidence>